<dbReference type="Pfam" id="PF10071">
    <property type="entry name" value="DUF2310"/>
    <property type="match status" value="1"/>
</dbReference>
<evidence type="ECO:0000313" key="2">
    <source>
        <dbReference type="Proteomes" id="UP000281691"/>
    </source>
</evidence>
<dbReference type="AlphaFoldDB" id="A0A3N4W3U5"/>
<evidence type="ECO:0000313" key="1">
    <source>
        <dbReference type="EMBL" id="RPE85841.1"/>
    </source>
</evidence>
<dbReference type="Proteomes" id="UP000281691">
    <property type="component" value="Unassembled WGS sequence"/>
</dbReference>
<protein>
    <submittedName>
        <fullName evidence="1">Putative nucleic acid-binding Zn ribbon protein</fullName>
    </submittedName>
</protein>
<dbReference type="PIRSF" id="PIRSF029037">
    <property type="entry name" value="UCP029037_Zn_ribbon"/>
    <property type="match status" value="1"/>
</dbReference>
<proteinExistence type="predicted"/>
<reference evidence="1 2" key="1">
    <citation type="submission" date="2018-11" db="EMBL/GenBank/DDBJ databases">
        <title>Genomic Encyclopedia of Type Strains, Phase IV (KMG-IV): sequencing the most valuable type-strain genomes for metagenomic binning, comparative biology and taxonomic classification.</title>
        <authorList>
            <person name="Goeker M."/>
        </authorList>
    </citation>
    <scope>NUCLEOTIDE SEQUENCE [LARGE SCALE GENOMIC DNA]</scope>
    <source>
        <strain evidence="1 2">DSM 27238</strain>
    </source>
</reference>
<sequence>MYQAIAYFSYQNFEQDPVTLIDQIVNQWRINGQVIGREIGVTHHQTQTHSSFQVRVAIPEQDSLLPNWNSENVSEALVQAEEANVYFEYFEVVGRDYNAEQTSEMPATFYILYTTHLDTCSPIYNGVTFCPVPLYRAVQHSGLNEKIIQWQEDWQACDQLQMNGNILEQQALSQISEVESELSQQGRKIAQAIEIESQIPTYYYLYRLGKDSEIEHNRKCPSCNQGWKLAEPFAIFQFKCDQCRLVSNLSWEIQ</sequence>
<dbReference type="InterPro" id="IPR016908">
    <property type="entry name" value="UCP029037"/>
</dbReference>
<organism evidence="1 2">
    <name type="scientific">Vespertiliibacter pulmonis</name>
    <dbReference type="NCBI Taxonomy" id="1443036"/>
    <lineage>
        <taxon>Bacteria</taxon>
        <taxon>Pseudomonadati</taxon>
        <taxon>Pseudomonadota</taxon>
        <taxon>Gammaproteobacteria</taxon>
        <taxon>Pasteurellales</taxon>
        <taxon>Pasteurellaceae</taxon>
        <taxon>Vespertiliibacter</taxon>
    </lineage>
</organism>
<keyword evidence="2" id="KW-1185">Reference proteome</keyword>
<gene>
    <name evidence="1" type="ORF">EDC46_0226</name>
</gene>
<dbReference type="OrthoDB" id="5589102at2"/>
<dbReference type="EMBL" id="RKQP01000001">
    <property type="protein sequence ID" value="RPE85841.1"/>
    <property type="molecule type" value="Genomic_DNA"/>
</dbReference>
<accession>A0A3N4W3U5</accession>
<comment type="caution">
    <text evidence="1">The sequence shown here is derived from an EMBL/GenBank/DDBJ whole genome shotgun (WGS) entry which is preliminary data.</text>
</comment>
<dbReference type="RefSeq" id="WP_124210420.1">
    <property type="nucleotide sequence ID" value="NZ_CP016615.1"/>
</dbReference>
<name>A0A3N4W3U5_9PAST</name>